<dbReference type="AlphaFoldDB" id="A0A1I1VWD2"/>
<evidence type="ECO:0008006" key="4">
    <source>
        <dbReference type="Google" id="ProtNLM"/>
    </source>
</evidence>
<feature type="compositionally biased region" description="Basic and acidic residues" evidence="1">
    <location>
        <begin position="18"/>
        <end position="30"/>
    </location>
</feature>
<keyword evidence="3" id="KW-1185">Reference proteome</keyword>
<evidence type="ECO:0000313" key="3">
    <source>
        <dbReference type="Proteomes" id="UP000198611"/>
    </source>
</evidence>
<organism evidence="2 3">
    <name type="scientific">Thiohalospira halophila DSM 15071</name>
    <dbReference type="NCBI Taxonomy" id="1123397"/>
    <lineage>
        <taxon>Bacteria</taxon>
        <taxon>Pseudomonadati</taxon>
        <taxon>Pseudomonadota</taxon>
        <taxon>Gammaproteobacteria</taxon>
        <taxon>Thiohalospirales</taxon>
        <taxon>Thiohalospiraceae</taxon>
        <taxon>Thiohalospira</taxon>
    </lineage>
</organism>
<dbReference type="EMBL" id="FOMJ01000010">
    <property type="protein sequence ID" value="SFD86398.1"/>
    <property type="molecule type" value="Genomic_DNA"/>
</dbReference>
<dbReference type="GO" id="GO:0006508">
    <property type="term" value="P:proteolysis"/>
    <property type="evidence" value="ECO:0007669"/>
    <property type="project" value="InterPro"/>
</dbReference>
<sequence>MKQGASTMPTASRARARARAEARVELEQRRPPPRPAPPPPGVGLQRWRAAVHEAGHLTVAWAHGATLRGGEVYAEGGRCRYDLPNLTTSAPRIAGALGGPLAERHLAGGQWPDCISADDQRLVDFELAGSDESAGRRLRLRGEALALAAIHKYRAGLLAVAQSLAHHGQIDGRQAAAALRVAAGE</sequence>
<dbReference type="GO" id="GO:0005524">
    <property type="term" value="F:ATP binding"/>
    <property type="evidence" value="ECO:0007669"/>
    <property type="project" value="InterPro"/>
</dbReference>
<dbReference type="Proteomes" id="UP000198611">
    <property type="component" value="Unassembled WGS sequence"/>
</dbReference>
<dbReference type="GO" id="GO:0004222">
    <property type="term" value="F:metalloendopeptidase activity"/>
    <property type="evidence" value="ECO:0007669"/>
    <property type="project" value="InterPro"/>
</dbReference>
<dbReference type="SUPFAM" id="SSF140990">
    <property type="entry name" value="FtsH protease domain-like"/>
    <property type="match status" value="1"/>
</dbReference>
<feature type="region of interest" description="Disordered" evidence="1">
    <location>
        <begin position="1"/>
        <end position="44"/>
    </location>
</feature>
<accession>A0A1I1VWD2</accession>
<feature type="compositionally biased region" description="Polar residues" evidence="1">
    <location>
        <begin position="1"/>
        <end position="10"/>
    </location>
</feature>
<gene>
    <name evidence="2" type="ORF">SAMN05660831_02487</name>
</gene>
<evidence type="ECO:0000313" key="2">
    <source>
        <dbReference type="EMBL" id="SFD86398.1"/>
    </source>
</evidence>
<dbReference type="STRING" id="1123397.SAMN05660831_02487"/>
<dbReference type="InterPro" id="IPR037219">
    <property type="entry name" value="Peptidase_M41-like"/>
</dbReference>
<proteinExistence type="predicted"/>
<name>A0A1I1VWD2_9GAMM</name>
<reference evidence="2 3" key="1">
    <citation type="submission" date="2016-10" db="EMBL/GenBank/DDBJ databases">
        <authorList>
            <person name="de Groot N.N."/>
        </authorList>
    </citation>
    <scope>NUCLEOTIDE SEQUENCE [LARGE SCALE GENOMIC DNA]</scope>
    <source>
        <strain evidence="2 3">HL3</strain>
    </source>
</reference>
<dbReference type="GO" id="GO:0004176">
    <property type="term" value="F:ATP-dependent peptidase activity"/>
    <property type="evidence" value="ECO:0007669"/>
    <property type="project" value="InterPro"/>
</dbReference>
<evidence type="ECO:0000256" key="1">
    <source>
        <dbReference type="SAM" id="MobiDB-lite"/>
    </source>
</evidence>
<protein>
    <recommendedName>
        <fullName evidence="4">Peptidase family M41</fullName>
    </recommendedName>
</protein>